<gene>
    <name evidence="13" type="ORF">O987_22830</name>
</gene>
<dbReference type="KEGG" id="ctes:O987_22830"/>
<dbReference type="PIRSF" id="PIRSF000018">
    <property type="entry name" value="Mb_ADH_cyt_c"/>
    <property type="match status" value="1"/>
</dbReference>
<dbReference type="EMBL" id="CP006704">
    <property type="protein sequence ID" value="AIJ48653.1"/>
    <property type="molecule type" value="Genomic_DNA"/>
</dbReference>
<feature type="signal peptide" evidence="11">
    <location>
        <begin position="1"/>
        <end position="26"/>
    </location>
</feature>
<feature type="binding site" description="axial binding residue" evidence="10">
    <location>
        <position position="209"/>
    </location>
    <ligand>
        <name>heme c</name>
        <dbReference type="ChEBI" id="CHEBI:61717"/>
        <label>2</label>
    </ligand>
    <ligandPart>
        <name>Fe</name>
        <dbReference type="ChEBI" id="CHEBI:18248"/>
    </ligandPart>
</feature>
<dbReference type="HOGENOM" id="CLU_028594_0_1_4"/>
<evidence type="ECO:0000256" key="11">
    <source>
        <dbReference type="SAM" id="SignalP"/>
    </source>
</evidence>
<evidence type="ECO:0000256" key="4">
    <source>
        <dbReference type="ARBA" id="ARBA00022723"/>
    </source>
</evidence>
<evidence type="ECO:0000256" key="3">
    <source>
        <dbReference type="ARBA" id="ARBA00022617"/>
    </source>
</evidence>
<keyword evidence="6" id="KW-0677">Repeat</keyword>
<dbReference type="GO" id="GO:0020037">
    <property type="term" value="F:heme binding"/>
    <property type="evidence" value="ECO:0007669"/>
    <property type="project" value="InterPro"/>
</dbReference>
<feature type="binding site" description="axial binding residue" evidence="10">
    <location>
        <position position="338"/>
    </location>
    <ligand>
        <name>heme c</name>
        <dbReference type="ChEBI" id="CHEBI:61717"/>
        <label>3</label>
    </ligand>
    <ligandPart>
        <name>Fe</name>
        <dbReference type="ChEBI" id="CHEBI:18248"/>
    </ligandPart>
</feature>
<dbReference type="Pfam" id="PF13442">
    <property type="entry name" value="Cytochrome_CBB3"/>
    <property type="match status" value="1"/>
</dbReference>
<evidence type="ECO:0000256" key="8">
    <source>
        <dbReference type="ARBA" id="ARBA00023136"/>
    </source>
</evidence>
<evidence type="ECO:0000256" key="1">
    <source>
        <dbReference type="ARBA" id="ARBA00004236"/>
    </source>
</evidence>
<dbReference type="SUPFAM" id="SSF46626">
    <property type="entry name" value="Cytochrome c"/>
    <property type="match status" value="3"/>
</dbReference>
<dbReference type="AlphaFoldDB" id="A0A076PSF8"/>
<keyword evidence="7 10" id="KW-0408">Iron</keyword>
<dbReference type="GO" id="GO:0009055">
    <property type="term" value="F:electron transfer activity"/>
    <property type="evidence" value="ECO:0007669"/>
    <property type="project" value="InterPro"/>
</dbReference>
<accession>A0A076PSF8</accession>
<protein>
    <submittedName>
        <fullName evidence="13">Cytochrome C</fullName>
    </submittedName>
</protein>
<keyword evidence="2" id="KW-1003">Cell membrane</keyword>
<dbReference type="Proteomes" id="UP000028782">
    <property type="component" value="Chromosome"/>
</dbReference>
<dbReference type="InterPro" id="IPR051459">
    <property type="entry name" value="Cytochrome_c-type_DH"/>
</dbReference>
<dbReference type="InterPro" id="IPR014353">
    <property type="entry name" value="Membr-bd_ADH_cyt_c"/>
</dbReference>
<dbReference type="RefSeq" id="WP_043374792.1">
    <property type="nucleotide sequence ID" value="NZ_CP006704.1"/>
</dbReference>
<keyword evidence="4 10" id="KW-0479">Metal-binding</keyword>
<dbReference type="InterPro" id="IPR009056">
    <property type="entry name" value="Cyt_c-like_dom"/>
</dbReference>
<dbReference type="Pfam" id="PF00034">
    <property type="entry name" value="Cytochrom_C"/>
    <property type="match status" value="2"/>
</dbReference>
<evidence type="ECO:0000256" key="7">
    <source>
        <dbReference type="ARBA" id="ARBA00023004"/>
    </source>
</evidence>
<feature type="binding site" description="covalent" evidence="9">
    <location>
        <position position="334"/>
    </location>
    <ligand>
        <name>heme c</name>
        <dbReference type="ChEBI" id="CHEBI:61717"/>
        <label>3</label>
    </ligand>
</feature>
<evidence type="ECO:0000256" key="9">
    <source>
        <dbReference type="PIRSR" id="PIRSR000018-50"/>
    </source>
</evidence>
<comment type="subcellular location">
    <subcellularLocation>
        <location evidence="1">Cell membrane</location>
    </subcellularLocation>
</comment>
<evidence type="ECO:0000256" key="2">
    <source>
        <dbReference type="ARBA" id="ARBA00022475"/>
    </source>
</evidence>
<dbReference type="PANTHER" id="PTHR35008">
    <property type="entry name" value="BLL4482 PROTEIN-RELATED"/>
    <property type="match status" value="1"/>
</dbReference>
<dbReference type="PANTHER" id="PTHR35008:SF8">
    <property type="entry name" value="ALCOHOL DEHYDROGENASE CYTOCHROME C SUBUNIT"/>
    <property type="match status" value="1"/>
</dbReference>
<feature type="binding site" description="covalent" evidence="9">
    <location>
        <position position="208"/>
    </location>
    <ligand>
        <name>heme c</name>
        <dbReference type="ChEBI" id="CHEBI:61717"/>
        <label>2</label>
    </ligand>
</feature>
<evidence type="ECO:0000256" key="10">
    <source>
        <dbReference type="PIRSR" id="PIRSR000018-51"/>
    </source>
</evidence>
<comment type="cofactor">
    <cofactor evidence="9">
        <name>heme c</name>
        <dbReference type="ChEBI" id="CHEBI:61717"/>
    </cofactor>
    <text evidence="9">Binds 3 heme c groups covalently per subunit.</text>
</comment>
<reference evidence="13 14" key="1">
    <citation type="journal article" date="2014" name="Genome Announc.">
        <title>Complete Genome Sequence of Polychlorinated Biphenyl Degrader Comamonas testosteroni TK102 (NBRC 109938).</title>
        <authorList>
            <person name="Fukuda K."/>
            <person name="Hosoyama A."/>
            <person name="Tsuchikane K."/>
            <person name="Ohji S."/>
            <person name="Yamazoe A."/>
            <person name="Fujita N."/>
            <person name="Shintani M."/>
            <person name="Kimbara K."/>
        </authorList>
    </citation>
    <scope>NUCLEOTIDE SEQUENCE [LARGE SCALE GENOMIC DNA]</scope>
    <source>
        <strain evidence="13">TK102</strain>
    </source>
</reference>
<feature type="binding site" description="covalent" evidence="9">
    <location>
        <position position="205"/>
    </location>
    <ligand>
        <name>heme c</name>
        <dbReference type="ChEBI" id="CHEBI:61717"/>
        <label>2</label>
    </ligand>
</feature>
<dbReference type="GO" id="GO:0016614">
    <property type="term" value="F:oxidoreductase activity, acting on CH-OH group of donors"/>
    <property type="evidence" value="ECO:0007669"/>
    <property type="project" value="InterPro"/>
</dbReference>
<feature type="chain" id="PRO_5001716606" evidence="11">
    <location>
        <begin position="27"/>
        <end position="431"/>
    </location>
</feature>
<keyword evidence="8" id="KW-0472">Membrane</keyword>
<feature type="binding site" description="covalent" evidence="9">
    <location>
        <position position="337"/>
    </location>
    <ligand>
        <name>heme c</name>
        <dbReference type="ChEBI" id="CHEBI:61717"/>
        <label>3</label>
    </ligand>
</feature>
<dbReference type="GO" id="GO:0005506">
    <property type="term" value="F:iron ion binding"/>
    <property type="evidence" value="ECO:0007669"/>
    <property type="project" value="InterPro"/>
</dbReference>
<evidence type="ECO:0000256" key="6">
    <source>
        <dbReference type="ARBA" id="ARBA00022737"/>
    </source>
</evidence>
<dbReference type="PROSITE" id="PS51007">
    <property type="entry name" value="CYTC"/>
    <property type="match status" value="3"/>
</dbReference>
<proteinExistence type="predicted"/>
<keyword evidence="3 9" id="KW-0349">Heme</keyword>
<sequence length="431" mass="46012">MRTFQKILAGGAAVVVVLAAAGLALTHQGEIAPQSAIPAADFTPQQIAKGRLLAAMGDCAVCHTAANGKTNAGGLAMPSPFGTIYTSNITPDLQTGIGSWSYEAFERAMRHGVDREGQYLYPAFPYTAFSRVTDEDMKALYAFLMSEPAVENEAPKTALNFPYNVRRGIAAWNWLYLKPGVVKDDEKQAPEWNRGAYLVEGLGHCSACHTPRNGLAAEKTGEFHLTGGSAEGWDAPALTDKTASPLPWTKQDLVDYMKTGFSARHSVAAGPMAPVAHGLSQQSDADLDAIATYLMSYRKADAAPGDAKALIEEKTAKPKLALDAEGYRLYQGACMACHKADPSGSSFGVRPQLALSTSLHSASPDNAIMAVLEGVQHPAHADLGTMPAFRHALSDAQIATLLNTMRVQYGGDEWKDLPAKVGQLRKQTQAH</sequence>
<feature type="domain" description="Cytochrome c" evidence="12">
    <location>
        <begin position="45"/>
        <end position="148"/>
    </location>
</feature>
<feature type="domain" description="Cytochrome c" evidence="12">
    <location>
        <begin position="190"/>
        <end position="298"/>
    </location>
</feature>
<feature type="domain" description="Cytochrome c" evidence="12">
    <location>
        <begin position="321"/>
        <end position="409"/>
    </location>
</feature>
<name>A0A076PSF8_COMTE</name>
<feature type="binding site" description="axial binding residue" evidence="10">
    <location>
        <position position="63"/>
    </location>
    <ligand>
        <name>heme c</name>
        <dbReference type="ChEBI" id="CHEBI:61717"/>
        <label>1</label>
    </ligand>
    <ligandPart>
        <name>Fe</name>
        <dbReference type="ChEBI" id="CHEBI:18248"/>
    </ligandPart>
</feature>
<evidence type="ECO:0000313" key="14">
    <source>
        <dbReference type="Proteomes" id="UP000028782"/>
    </source>
</evidence>
<evidence type="ECO:0000313" key="13">
    <source>
        <dbReference type="EMBL" id="AIJ48653.1"/>
    </source>
</evidence>
<keyword evidence="5 11" id="KW-0732">Signal</keyword>
<dbReference type="InterPro" id="IPR036909">
    <property type="entry name" value="Cyt_c-like_dom_sf"/>
</dbReference>
<evidence type="ECO:0000256" key="5">
    <source>
        <dbReference type="ARBA" id="ARBA00022729"/>
    </source>
</evidence>
<dbReference type="Gene3D" id="1.10.760.10">
    <property type="entry name" value="Cytochrome c-like domain"/>
    <property type="match status" value="3"/>
</dbReference>
<feature type="binding site" description="covalent" evidence="9">
    <location>
        <position position="59"/>
    </location>
    <ligand>
        <name>heme c</name>
        <dbReference type="ChEBI" id="CHEBI:61717"/>
        <label>1</label>
    </ligand>
</feature>
<organism evidence="13 14">
    <name type="scientific">Comamonas testosteroni TK102</name>
    <dbReference type="NCBI Taxonomy" id="1392005"/>
    <lineage>
        <taxon>Bacteria</taxon>
        <taxon>Pseudomonadati</taxon>
        <taxon>Pseudomonadota</taxon>
        <taxon>Betaproteobacteria</taxon>
        <taxon>Burkholderiales</taxon>
        <taxon>Comamonadaceae</taxon>
        <taxon>Comamonas</taxon>
    </lineage>
</organism>
<evidence type="ECO:0000259" key="12">
    <source>
        <dbReference type="PROSITE" id="PS51007"/>
    </source>
</evidence>
<feature type="binding site" description="covalent" evidence="9">
    <location>
        <position position="62"/>
    </location>
    <ligand>
        <name>heme c</name>
        <dbReference type="ChEBI" id="CHEBI:61717"/>
        <label>1</label>
    </ligand>
</feature>
<dbReference type="GO" id="GO:0005886">
    <property type="term" value="C:plasma membrane"/>
    <property type="evidence" value="ECO:0007669"/>
    <property type="project" value="UniProtKB-SubCell"/>
</dbReference>